<dbReference type="CDD" id="cd16922">
    <property type="entry name" value="HATPase_EvgS-ArcB-TorS-like"/>
    <property type="match status" value="1"/>
</dbReference>
<dbReference type="Gene3D" id="1.10.287.130">
    <property type="match status" value="1"/>
</dbReference>
<keyword evidence="23" id="KW-1185">Reference proteome</keyword>
<evidence type="ECO:0000256" key="13">
    <source>
        <dbReference type="ARBA" id="ARBA00023136"/>
    </source>
</evidence>
<dbReference type="CDD" id="cd00082">
    <property type="entry name" value="HisKA"/>
    <property type="match status" value="1"/>
</dbReference>
<dbReference type="InterPro" id="IPR004358">
    <property type="entry name" value="Sig_transdc_His_kin-like_C"/>
</dbReference>
<name>A0A3S8ZR01_9NEIS</name>
<dbReference type="PROSITE" id="PS50109">
    <property type="entry name" value="HIS_KIN"/>
    <property type="match status" value="1"/>
</dbReference>
<keyword evidence="5" id="KW-0997">Cell inner membrane</keyword>
<evidence type="ECO:0000256" key="14">
    <source>
        <dbReference type="ARBA" id="ARBA00058004"/>
    </source>
</evidence>
<keyword evidence="12" id="KW-0902">Two-component regulatory system</keyword>
<dbReference type="PROSITE" id="PS50894">
    <property type="entry name" value="HPT"/>
    <property type="match status" value="1"/>
</dbReference>
<dbReference type="Pfam" id="PF00072">
    <property type="entry name" value="Response_reg"/>
    <property type="match status" value="1"/>
</dbReference>
<dbReference type="GO" id="GO:0005886">
    <property type="term" value="C:plasma membrane"/>
    <property type="evidence" value="ECO:0007669"/>
    <property type="project" value="UniProtKB-SubCell"/>
</dbReference>
<dbReference type="InterPro" id="IPR008207">
    <property type="entry name" value="Sig_transdc_His_kin_Hpt_dom"/>
</dbReference>
<evidence type="ECO:0000256" key="18">
    <source>
        <dbReference type="SAM" id="Phobius"/>
    </source>
</evidence>
<dbReference type="SUPFAM" id="SSF52172">
    <property type="entry name" value="CheY-like"/>
    <property type="match status" value="1"/>
</dbReference>
<evidence type="ECO:0000256" key="11">
    <source>
        <dbReference type="ARBA" id="ARBA00022989"/>
    </source>
</evidence>
<keyword evidence="13 18" id="KW-0472">Membrane</keyword>
<evidence type="ECO:0000256" key="15">
    <source>
        <dbReference type="ARBA" id="ARBA00070152"/>
    </source>
</evidence>
<comment type="function">
    <text evidence="14">Member of the two-component regulatory system BvgS/BvgA. Phosphorylates BvgA via a four-step phosphorelay in response to environmental signals.</text>
</comment>
<dbReference type="InterPro" id="IPR036890">
    <property type="entry name" value="HATPase_C_sf"/>
</dbReference>
<dbReference type="InterPro" id="IPR036097">
    <property type="entry name" value="HisK_dim/P_sf"/>
</dbReference>
<dbReference type="InterPro" id="IPR036641">
    <property type="entry name" value="HPT_dom_sf"/>
</dbReference>
<dbReference type="CDD" id="cd17546">
    <property type="entry name" value="REC_hyHK_CKI1_RcsC-like"/>
    <property type="match status" value="1"/>
</dbReference>
<dbReference type="FunFam" id="3.30.565.10:FF:000010">
    <property type="entry name" value="Sensor histidine kinase RcsC"/>
    <property type="match status" value="1"/>
</dbReference>
<keyword evidence="6 17" id="KW-0597">Phosphoprotein</keyword>
<dbReference type="Pfam" id="PF00512">
    <property type="entry name" value="HisKA"/>
    <property type="match status" value="1"/>
</dbReference>
<feature type="domain" description="HPt" evidence="21">
    <location>
        <begin position="1053"/>
        <end position="1147"/>
    </location>
</feature>
<evidence type="ECO:0000256" key="2">
    <source>
        <dbReference type="ARBA" id="ARBA00004429"/>
    </source>
</evidence>
<evidence type="ECO:0000259" key="19">
    <source>
        <dbReference type="PROSITE" id="PS50109"/>
    </source>
</evidence>
<evidence type="ECO:0000259" key="21">
    <source>
        <dbReference type="PROSITE" id="PS50894"/>
    </source>
</evidence>
<keyword evidence="11 18" id="KW-1133">Transmembrane helix</keyword>
<dbReference type="InterPro" id="IPR035965">
    <property type="entry name" value="PAS-like_dom_sf"/>
</dbReference>
<dbReference type="PROSITE" id="PS50110">
    <property type="entry name" value="RESPONSE_REGULATORY"/>
    <property type="match status" value="1"/>
</dbReference>
<dbReference type="KEGG" id="iod:EJO50_05070"/>
<evidence type="ECO:0000256" key="12">
    <source>
        <dbReference type="ARBA" id="ARBA00023012"/>
    </source>
</evidence>
<evidence type="ECO:0000256" key="8">
    <source>
        <dbReference type="ARBA" id="ARBA00022692"/>
    </source>
</evidence>
<feature type="modified residue" description="Phosphohistidine" evidence="16">
    <location>
        <position position="1092"/>
    </location>
</feature>
<evidence type="ECO:0000256" key="1">
    <source>
        <dbReference type="ARBA" id="ARBA00000085"/>
    </source>
</evidence>
<evidence type="ECO:0000313" key="23">
    <source>
        <dbReference type="Proteomes" id="UP000282438"/>
    </source>
</evidence>
<organism evidence="22 23">
    <name type="scientific">Iodobacter ciconiae</name>
    <dbReference type="NCBI Taxonomy" id="2496266"/>
    <lineage>
        <taxon>Bacteria</taxon>
        <taxon>Pseudomonadati</taxon>
        <taxon>Pseudomonadota</taxon>
        <taxon>Betaproteobacteria</taxon>
        <taxon>Neisseriales</taxon>
        <taxon>Chitinibacteraceae</taxon>
        <taxon>Iodobacter</taxon>
    </lineage>
</organism>
<dbReference type="InterPro" id="IPR003661">
    <property type="entry name" value="HisK_dim/P_dom"/>
</dbReference>
<evidence type="ECO:0000256" key="5">
    <source>
        <dbReference type="ARBA" id="ARBA00022519"/>
    </source>
</evidence>
<dbReference type="Gene3D" id="3.40.50.2300">
    <property type="match status" value="1"/>
</dbReference>
<evidence type="ECO:0000256" key="9">
    <source>
        <dbReference type="ARBA" id="ARBA00022777"/>
    </source>
</evidence>
<dbReference type="PANTHER" id="PTHR43047:SF78">
    <property type="entry name" value="SENSORY_REGULATORY PROTEIN RPFC"/>
    <property type="match status" value="1"/>
</dbReference>
<evidence type="ECO:0000256" key="6">
    <source>
        <dbReference type="ARBA" id="ARBA00022553"/>
    </source>
</evidence>
<dbReference type="SUPFAM" id="SSF55785">
    <property type="entry name" value="PYP-like sensor domain (PAS domain)"/>
    <property type="match status" value="1"/>
</dbReference>
<evidence type="ECO:0000313" key="22">
    <source>
        <dbReference type="EMBL" id="AZN35908.1"/>
    </source>
</evidence>
<dbReference type="Gene3D" id="1.20.120.160">
    <property type="entry name" value="HPT domain"/>
    <property type="match status" value="1"/>
</dbReference>
<dbReference type="InterPro" id="IPR011006">
    <property type="entry name" value="CheY-like_superfamily"/>
</dbReference>
<comment type="subcellular location">
    <subcellularLocation>
        <location evidence="2">Cell inner membrane</location>
        <topology evidence="2">Multi-pass membrane protein</topology>
    </subcellularLocation>
</comment>
<dbReference type="Proteomes" id="UP000282438">
    <property type="component" value="Chromosome"/>
</dbReference>
<dbReference type="AlphaFoldDB" id="A0A3S8ZR01"/>
<comment type="catalytic activity">
    <reaction evidence="1">
        <text>ATP + protein L-histidine = ADP + protein N-phospho-L-histidine.</text>
        <dbReference type="EC" id="2.7.13.3"/>
    </reaction>
</comment>
<dbReference type="SUPFAM" id="SSF47384">
    <property type="entry name" value="Homodimeric domain of signal transducing histidine kinase"/>
    <property type="match status" value="1"/>
</dbReference>
<keyword evidence="7" id="KW-0808">Transferase</keyword>
<evidence type="ECO:0000256" key="17">
    <source>
        <dbReference type="PROSITE-ProRule" id="PRU00169"/>
    </source>
</evidence>
<proteinExistence type="predicted"/>
<dbReference type="PANTHER" id="PTHR43047">
    <property type="entry name" value="TWO-COMPONENT HISTIDINE PROTEIN KINASE"/>
    <property type="match status" value="1"/>
</dbReference>
<gene>
    <name evidence="22" type="ORF">EJO50_05070</name>
</gene>
<dbReference type="PRINTS" id="PR00344">
    <property type="entry name" value="BCTRLSENSOR"/>
</dbReference>
<keyword evidence="8 18" id="KW-0812">Transmembrane</keyword>
<protein>
    <recommendedName>
        <fullName evidence="15">Virulence sensor protein BvgS</fullName>
        <ecNumber evidence="3">2.7.13.3</ecNumber>
    </recommendedName>
</protein>
<keyword evidence="4" id="KW-1003">Cell membrane</keyword>
<dbReference type="InterPro" id="IPR003594">
    <property type="entry name" value="HATPase_dom"/>
</dbReference>
<feature type="modified residue" description="4-aspartylphosphate" evidence="17">
    <location>
        <position position="974"/>
    </location>
</feature>
<dbReference type="InterPro" id="IPR001789">
    <property type="entry name" value="Sig_transdc_resp-reg_receiver"/>
</dbReference>
<dbReference type="EC" id="2.7.13.3" evidence="3"/>
<evidence type="ECO:0000259" key="20">
    <source>
        <dbReference type="PROSITE" id="PS50110"/>
    </source>
</evidence>
<accession>A0A3S8ZR01</accession>
<dbReference type="SMART" id="SM00388">
    <property type="entry name" value="HisKA"/>
    <property type="match status" value="1"/>
</dbReference>
<sequence length="1147" mass="127494">MSFSILDDYLRLRLAAFRTFFLGMQLLDWGAPDCSVCYARRLLYGGACILSFAIIGMMCVGIYMGFDHFVGERQQRFMIQRDLLKGEVDRYPLLLRQLVVGYETIDHRQVLHDLSWERYQQLLQQQNNVMVTDREIAVTPFTVLSTLTGKQDSDSLAMLLRLVQEMSRLPFIHVRESNSPVSGFAYSVDHRFFAVTPPLSAIALHDVKQNGVPLEIAKKISGIEAEILKYSEQELLDQSRVVWVPLSFDSITGEPVLHIAKPVFNQGKRVAVVVFTLSFLQFERLFQQSRHDSDFLVIAQDHYALFGLAATKAREASWAKRLRAVPDFVIERANNRGLFVYYAGAFFITQKIAGPDWVAVHVFDWFAVIQYLRKELWISVAVLFVLLCILWGFVVLLDRIVLAAMQRKSLAVYESEAFNRTVLAMAPVGLAVLDPVKQVILMQNEIACGLTGLQAGDGGGFYCLLLDNTPFSVGLNKDCKPPVLRKEVAACAADGRQVELVADLTWARYQDQDVVFCALTDITERKSAEKLLEKARQLADEANKAKSMFLAMMSHEIRTPLHGALGNLELLEGEDLSAPQRARLITIRHAFDALLVLINNILDLSKIGAQELKLELMPVRVGELIERCAQIFSPLLERKGLYFYCLIDPRLFALWELDGHRLSQVIMNLLSNAVKFTQAGAITLYATADESHPGASRITLSVADSGVGIPACRQAAVFDFYMQADEGVARHFGGSGLGLSLCKRLLELAGGSISLESKEGEGSIFTIELPSVKMAEIAEPKYPDSALCVSEVWVVCKLPAWRDILLEQVKLQLPEVDVGWAESVDELSGDEPHGMSHKVLLIAHYESSLPLDCQPGQLSGMYHIVVVSSDGPLCPETRDGITYVTSLSYTALGHTLAACAYRQDMALPIPHQQYQALNSKQGVRVLIAEDDETNCLLLEHQLHALGYTQVDSVSDGQQALISCLQQSYDIVITDLYMPVMGGQDLLKAMRQFGIATPLLVNTANAYDDWRVEGEDFAAVLQKPLTIAQLGQTLGRVLCVSGAEMPDPGAQLPETLRDATLEKVFLASWESDRGQLQNAVESGDFKRFEHCLHKVKGGLFVMNESLALQACEALQRLLRSGETIQISALLSDFMLIMSDVVSRYKGHA</sequence>
<dbReference type="RefSeq" id="WP_125972083.1">
    <property type="nucleotide sequence ID" value="NZ_CP034433.1"/>
</dbReference>
<dbReference type="InterPro" id="IPR005467">
    <property type="entry name" value="His_kinase_dom"/>
</dbReference>
<evidence type="ECO:0000256" key="16">
    <source>
        <dbReference type="PROSITE-ProRule" id="PRU00110"/>
    </source>
</evidence>
<feature type="domain" description="Response regulatory" evidence="20">
    <location>
        <begin position="924"/>
        <end position="1037"/>
    </location>
</feature>
<evidence type="ECO:0000256" key="4">
    <source>
        <dbReference type="ARBA" id="ARBA00022475"/>
    </source>
</evidence>
<evidence type="ECO:0000256" key="7">
    <source>
        <dbReference type="ARBA" id="ARBA00022679"/>
    </source>
</evidence>
<dbReference type="Pfam" id="PF02518">
    <property type="entry name" value="HATPase_c"/>
    <property type="match status" value="1"/>
</dbReference>
<dbReference type="Gene3D" id="3.30.565.10">
    <property type="entry name" value="Histidine kinase-like ATPase, C-terminal domain"/>
    <property type="match status" value="1"/>
</dbReference>
<evidence type="ECO:0000256" key="3">
    <source>
        <dbReference type="ARBA" id="ARBA00012438"/>
    </source>
</evidence>
<dbReference type="SMART" id="SM00387">
    <property type="entry name" value="HATPase_c"/>
    <property type="match status" value="1"/>
</dbReference>
<dbReference type="GO" id="GO:0000155">
    <property type="term" value="F:phosphorelay sensor kinase activity"/>
    <property type="evidence" value="ECO:0007669"/>
    <property type="project" value="InterPro"/>
</dbReference>
<dbReference type="EMBL" id="CP034433">
    <property type="protein sequence ID" value="AZN35908.1"/>
    <property type="molecule type" value="Genomic_DNA"/>
</dbReference>
<feature type="domain" description="Histidine kinase" evidence="19">
    <location>
        <begin position="552"/>
        <end position="773"/>
    </location>
</feature>
<dbReference type="SUPFAM" id="SSF47226">
    <property type="entry name" value="Histidine-containing phosphotransfer domain, HPT domain"/>
    <property type="match status" value="1"/>
</dbReference>
<dbReference type="SMART" id="SM00448">
    <property type="entry name" value="REC"/>
    <property type="match status" value="1"/>
</dbReference>
<keyword evidence="10" id="KW-0547">Nucleotide-binding</keyword>
<dbReference type="SUPFAM" id="SSF55874">
    <property type="entry name" value="ATPase domain of HSP90 chaperone/DNA topoisomerase II/histidine kinase"/>
    <property type="match status" value="1"/>
</dbReference>
<reference evidence="22 23" key="1">
    <citation type="submission" date="2018-12" db="EMBL/GenBank/DDBJ databases">
        <title>Complete genome sequence of Iodobacter sp. H11R3.</title>
        <authorList>
            <person name="Bae J.-W."/>
        </authorList>
    </citation>
    <scope>NUCLEOTIDE SEQUENCE [LARGE SCALE GENOMIC DNA]</scope>
    <source>
        <strain evidence="22 23">H11R3</strain>
    </source>
</reference>
<dbReference type="OrthoDB" id="5468482at2"/>
<evidence type="ECO:0000256" key="10">
    <source>
        <dbReference type="ARBA" id="ARBA00022840"/>
    </source>
</evidence>
<keyword evidence="9 22" id="KW-0418">Kinase</keyword>
<keyword evidence="10" id="KW-0067">ATP-binding</keyword>
<feature type="transmembrane region" description="Helical" evidence="18">
    <location>
        <begin position="43"/>
        <end position="66"/>
    </location>
</feature>
<feature type="transmembrane region" description="Helical" evidence="18">
    <location>
        <begin position="376"/>
        <end position="397"/>
    </location>
</feature>